<dbReference type="AlphaFoldDB" id="A0A2I8VFM8"/>
<dbReference type="GeneID" id="35590975"/>
<protein>
    <submittedName>
        <fullName evidence="2">Lipase</fullName>
    </submittedName>
</protein>
<dbReference type="KEGG" id="srub:C2R22_02760"/>
<proteinExistence type="predicted"/>
<dbReference type="CDD" id="cd16443">
    <property type="entry name" value="LplA"/>
    <property type="match status" value="1"/>
</dbReference>
<dbReference type="RefSeq" id="WP_103424337.1">
    <property type="nucleotide sequence ID" value="NZ_CP026309.1"/>
</dbReference>
<accession>A0A2I8VFM8</accession>
<dbReference type="Proteomes" id="UP000236584">
    <property type="component" value="Chromosome"/>
</dbReference>
<dbReference type="PANTHER" id="PTHR43679">
    <property type="entry name" value="OCTANOYLTRANSFERASE LIPM-RELATED"/>
    <property type="match status" value="1"/>
</dbReference>
<dbReference type="PROSITE" id="PS51733">
    <property type="entry name" value="BPL_LPL_CATALYTIC"/>
    <property type="match status" value="1"/>
</dbReference>
<dbReference type="OrthoDB" id="43646at2157"/>
<reference evidence="2 3" key="1">
    <citation type="submission" date="2018-01" db="EMBL/GenBank/DDBJ databases">
        <title>Complete genome sequence of Salinigranum rubrum GX10T, an extremely halophilic archaeon isolated from a marine solar saltern.</title>
        <authorList>
            <person name="Han S."/>
        </authorList>
    </citation>
    <scope>NUCLEOTIDE SEQUENCE [LARGE SCALE GENOMIC DNA]</scope>
    <source>
        <strain evidence="2 3">GX10</strain>
    </source>
</reference>
<evidence type="ECO:0000313" key="2">
    <source>
        <dbReference type="EMBL" id="AUV80711.1"/>
    </source>
</evidence>
<dbReference type="Gene3D" id="3.30.930.10">
    <property type="entry name" value="Bira Bifunctional Protein, Domain 2"/>
    <property type="match status" value="1"/>
</dbReference>
<name>A0A2I8VFM8_9EURY</name>
<organism evidence="2 3">
    <name type="scientific">Salinigranum rubrum</name>
    <dbReference type="NCBI Taxonomy" id="755307"/>
    <lineage>
        <taxon>Archaea</taxon>
        <taxon>Methanobacteriati</taxon>
        <taxon>Methanobacteriota</taxon>
        <taxon>Stenosarchaea group</taxon>
        <taxon>Halobacteria</taxon>
        <taxon>Halobacteriales</taxon>
        <taxon>Haloferacaceae</taxon>
        <taxon>Salinigranum</taxon>
    </lineage>
</organism>
<feature type="domain" description="BPL/LPL catalytic" evidence="1">
    <location>
        <begin position="37"/>
        <end position="241"/>
    </location>
</feature>
<dbReference type="SUPFAM" id="SSF55681">
    <property type="entry name" value="Class II aaRS and biotin synthetases"/>
    <property type="match status" value="1"/>
</dbReference>
<keyword evidence="3" id="KW-1185">Reference proteome</keyword>
<dbReference type="InterPro" id="IPR004143">
    <property type="entry name" value="BPL_LPL_catalytic"/>
</dbReference>
<dbReference type="InterPro" id="IPR050664">
    <property type="entry name" value="Octanoyltrans_LipM/LipL"/>
</dbReference>
<evidence type="ECO:0000313" key="3">
    <source>
        <dbReference type="Proteomes" id="UP000236584"/>
    </source>
</evidence>
<dbReference type="Pfam" id="PF21948">
    <property type="entry name" value="LplA-B_cat"/>
    <property type="match status" value="1"/>
</dbReference>
<sequence>MDETPPPTGEWRLIREESRPGPMQMALDEIAAETAAAGGPRTVRLYRWDPSCLSLGYHQEPDTVDWEWCAAEGVDVTRRPTGGGGIYHDSFGDISYSITAPREELPGSLMDCYHYLLAPVLDAFESLGVPVEFVDSEVPALYEPACYLRALNPAHDLVVSGTSRKVSGNAQYRQRDAVVQHGSITFSTRPDRHLATFADPAVTSEEFAERVTGLDEHTDASREETVAAFEETLATWCDASEGSWTDDELSRARERADEKYATDEWVRRRSRARS</sequence>
<dbReference type="InterPro" id="IPR045864">
    <property type="entry name" value="aa-tRNA-synth_II/BPL/LPL"/>
</dbReference>
<dbReference type="EMBL" id="CP026309">
    <property type="protein sequence ID" value="AUV80711.1"/>
    <property type="molecule type" value="Genomic_DNA"/>
</dbReference>
<gene>
    <name evidence="2" type="ORF">C2R22_02760</name>
</gene>
<evidence type="ECO:0000259" key="1">
    <source>
        <dbReference type="PROSITE" id="PS51733"/>
    </source>
</evidence>
<dbReference type="PANTHER" id="PTHR43679:SF2">
    <property type="entry name" value="OCTANOYL-[GCVH]:PROTEIN N-OCTANOYLTRANSFERASE"/>
    <property type="match status" value="1"/>
</dbReference>